<name>A0AC61S514_9BACT</name>
<evidence type="ECO:0000313" key="2">
    <source>
        <dbReference type="Proteomes" id="UP000305401"/>
    </source>
</evidence>
<proteinExistence type="predicted"/>
<evidence type="ECO:0000313" key="1">
    <source>
        <dbReference type="EMBL" id="THG50609.1"/>
    </source>
</evidence>
<keyword evidence="2" id="KW-1185">Reference proteome</keyword>
<dbReference type="Proteomes" id="UP000305401">
    <property type="component" value="Unassembled WGS sequence"/>
</dbReference>
<comment type="caution">
    <text evidence="1">The sequence shown here is derived from an EMBL/GenBank/DDBJ whole genome shotgun (WGS) entry which is preliminary data.</text>
</comment>
<organism evidence="1 2">
    <name type="scientific">Muribaculum caecicola</name>
    <dbReference type="NCBI Taxonomy" id="3038144"/>
    <lineage>
        <taxon>Bacteria</taxon>
        <taxon>Pseudomonadati</taxon>
        <taxon>Bacteroidota</taxon>
        <taxon>Bacteroidia</taxon>
        <taxon>Bacteroidales</taxon>
        <taxon>Muribaculaceae</taxon>
        <taxon>Muribaculum</taxon>
    </lineage>
</organism>
<accession>A0AC61S514</accession>
<protein>
    <submittedName>
        <fullName evidence="1">Uncharacterized protein</fullName>
    </submittedName>
</protein>
<sequence>MNFKHITYLLLGLTLLITSAPGIYAQDNKRKPDRKEWFRQMRQFKHKFLVKELSLTQQQQDDFFPVYDSMQEEIEKLQRATNQTCRKISRSEKAVSDADYLHAARQATELKAREGAIEEMYFDKFSQVLTPKQMFQLHAAERKFTREIMRQHSKMAKRKNNK</sequence>
<reference evidence="1" key="1">
    <citation type="submission" date="2019-04" db="EMBL/GenBank/DDBJ databases">
        <title>Microbes associate with the intestines of laboratory mice.</title>
        <authorList>
            <person name="Navarre W."/>
            <person name="Wong E."/>
            <person name="Huang K.C."/>
            <person name="Tropini C."/>
            <person name="Ng K."/>
            <person name="Yu B."/>
        </authorList>
    </citation>
    <scope>NUCLEOTIDE SEQUENCE</scope>
    <source>
        <strain evidence="1">NM86_A22</strain>
    </source>
</reference>
<dbReference type="EMBL" id="SSTG01000070">
    <property type="protein sequence ID" value="THG50609.1"/>
    <property type="molecule type" value="Genomic_DNA"/>
</dbReference>
<gene>
    <name evidence="1" type="ORF">E5990_06510</name>
</gene>